<accession>A0A212LFX8</accession>
<reference evidence="2" key="1">
    <citation type="submission" date="2016-08" db="EMBL/GenBank/DDBJ databases">
        <authorList>
            <person name="Seilhamer J.J."/>
        </authorList>
    </citation>
    <scope>NUCLEOTIDE SEQUENCE</scope>
    <source>
        <strain evidence="2">86</strain>
    </source>
</reference>
<protein>
    <submittedName>
        <fullName evidence="2">Uncharacterized protein</fullName>
    </submittedName>
</protein>
<organism evidence="2">
    <name type="scientific">uncultured Pleomorphomonas sp</name>
    <dbReference type="NCBI Taxonomy" id="442121"/>
    <lineage>
        <taxon>Bacteria</taxon>
        <taxon>Pseudomonadati</taxon>
        <taxon>Pseudomonadota</taxon>
        <taxon>Alphaproteobacteria</taxon>
        <taxon>Hyphomicrobiales</taxon>
        <taxon>Pleomorphomonadaceae</taxon>
        <taxon>Pleomorphomonas</taxon>
        <taxon>environmental samples</taxon>
    </lineage>
</organism>
<name>A0A212LFX8_9HYPH</name>
<dbReference type="AlphaFoldDB" id="A0A212LFX8"/>
<gene>
    <name evidence="2" type="ORF">KL86PLE_40266</name>
</gene>
<sequence>MSSLYILHIYYANIAFLYGWIAYILFNLII</sequence>
<keyword evidence="1" id="KW-0472">Membrane</keyword>
<keyword evidence="1" id="KW-0812">Transmembrane</keyword>
<dbReference type="EMBL" id="FMJD01000008">
    <property type="protein sequence ID" value="SCM76461.1"/>
    <property type="molecule type" value="Genomic_DNA"/>
</dbReference>
<evidence type="ECO:0000256" key="1">
    <source>
        <dbReference type="SAM" id="Phobius"/>
    </source>
</evidence>
<evidence type="ECO:0000313" key="2">
    <source>
        <dbReference type="EMBL" id="SCM76461.1"/>
    </source>
</evidence>
<keyword evidence="1" id="KW-1133">Transmembrane helix</keyword>
<feature type="transmembrane region" description="Helical" evidence="1">
    <location>
        <begin position="6"/>
        <end position="26"/>
    </location>
</feature>
<proteinExistence type="predicted"/>